<dbReference type="GO" id="GO:0003824">
    <property type="term" value="F:catalytic activity"/>
    <property type="evidence" value="ECO:0007669"/>
    <property type="project" value="InterPro"/>
</dbReference>
<dbReference type="PANTHER" id="PTHR42731">
    <property type="entry name" value="SLL1084 PROTEIN"/>
    <property type="match status" value="1"/>
</dbReference>
<dbReference type="InterPro" id="IPR006638">
    <property type="entry name" value="Elp3/MiaA/NifB-like_rSAM"/>
</dbReference>
<name>A0A7V3NU07_UNCW3</name>
<dbReference type="Pfam" id="PF04055">
    <property type="entry name" value="Radical_SAM"/>
    <property type="match status" value="1"/>
</dbReference>
<dbReference type="Pfam" id="PF19864">
    <property type="entry name" value="Radical_SAM_N2"/>
    <property type="match status" value="1"/>
</dbReference>
<dbReference type="SMART" id="SM00729">
    <property type="entry name" value="Elp3"/>
    <property type="match status" value="1"/>
</dbReference>
<dbReference type="AlphaFoldDB" id="A0A7V3NU07"/>
<dbReference type="Gene3D" id="3.80.30.20">
    <property type="entry name" value="tm_1862 like domain"/>
    <property type="match status" value="1"/>
</dbReference>
<dbReference type="InterPro" id="IPR023404">
    <property type="entry name" value="rSAM_horseshoe"/>
</dbReference>
<dbReference type="InterPro" id="IPR045784">
    <property type="entry name" value="Radical_SAM_N2"/>
</dbReference>
<protein>
    <submittedName>
        <fullName evidence="2">Radical SAM protein</fullName>
    </submittedName>
</protein>
<comment type="caution">
    <text evidence="2">The sequence shown here is derived from an EMBL/GenBank/DDBJ whole genome shotgun (WGS) entry which is preliminary data.</text>
</comment>
<sequence>MAVHTLYRLLSKEFFTDIFTSENLTGLRTGLKLQDFDFLFFTIDYEPNYLEALKIITKIGVEPLSSRRTRPILIAGGAAVSSNPFPLLPFFDLLCIGEAEVIIPEIVENFDNFDLEAFKEKTWAIMENKKEGERVYLNNLNLSESFSAFYSPDSTFKMNLVELSRSCPSKCRFCLLSYNHLPPRWLPVQKYKEMIEQFPENSDIGLVGGSVLDHPQIREIINISQKFKIINPSSIKIDIKIIDVLEHLKKKGLNSITIAPETGSEQLRKRINKKITNGEIIEFVKAIEALKFKNLKMYFMIGLPFETEEDIKETNSLIEQIRQHFTGKIELTFSIFVPKPHTPFQYEPFIEKEELNKRLRLLKIPEGVKVHIGNYKGALIQTIFSRGGEELGFAMLESLLKGKDILKIFDYKNLLFDERTVKSLPFNRIDSGVNQNFLSRELEKAQKGILTPYCNPEICRACGVCEDLQNFRSSKKVE</sequence>
<feature type="domain" description="Radical SAM core" evidence="1">
    <location>
        <begin position="153"/>
        <end position="374"/>
    </location>
</feature>
<dbReference type="InterPro" id="IPR058240">
    <property type="entry name" value="rSAM_sf"/>
</dbReference>
<accession>A0A7V3NU07</accession>
<dbReference type="PROSITE" id="PS51918">
    <property type="entry name" value="RADICAL_SAM"/>
    <property type="match status" value="1"/>
</dbReference>
<gene>
    <name evidence="2" type="ORF">ENV38_02250</name>
</gene>
<reference evidence="2" key="1">
    <citation type="journal article" date="2020" name="mSystems">
        <title>Genome- and Community-Level Interaction Insights into Carbon Utilization and Element Cycling Functions of Hydrothermarchaeota in Hydrothermal Sediment.</title>
        <authorList>
            <person name="Zhou Z."/>
            <person name="Liu Y."/>
            <person name="Xu W."/>
            <person name="Pan J."/>
            <person name="Luo Z.H."/>
            <person name="Li M."/>
        </authorList>
    </citation>
    <scope>NUCLEOTIDE SEQUENCE [LARGE SCALE GENOMIC DNA]</scope>
    <source>
        <strain evidence="2">SpSt-754</strain>
    </source>
</reference>
<dbReference type="CDD" id="cd01335">
    <property type="entry name" value="Radical_SAM"/>
    <property type="match status" value="1"/>
</dbReference>
<proteinExistence type="predicted"/>
<organism evidence="2">
    <name type="scientific">candidate division WOR-3 bacterium</name>
    <dbReference type="NCBI Taxonomy" id="2052148"/>
    <lineage>
        <taxon>Bacteria</taxon>
        <taxon>Bacteria division WOR-3</taxon>
    </lineage>
</organism>
<evidence type="ECO:0000259" key="1">
    <source>
        <dbReference type="PROSITE" id="PS51918"/>
    </source>
</evidence>
<dbReference type="SUPFAM" id="SSF102114">
    <property type="entry name" value="Radical SAM enzymes"/>
    <property type="match status" value="1"/>
</dbReference>
<dbReference type="EMBL" id="DTGD01000086">
    <property type="protein sequence ID" value="HGB35712.1"/>
    <property type="molecule type" value="Genomic_DNA"/>
</dbReference>
<evidence type="ECO:0000313" key="2">
    <source>
        <dbReference type="EMBL" id="HGB35712.1"/>
    </source>
</evidence>
<dbReference type="GO" id="GO:0051536">
    <property type="term" value="F:iron-sulfur cluster binding"/>
    <property type="evidence" value="ECO:0007669"/>
    <property type="project" value="InterPro"/>
</dbReference>
<dbReference type="SFLD" id="SFLDG01082">
    <property type="entry name" value="B12-binding_domain_containing"/>
    <property type="match status" value="1"/>
</dbReference>
<dbReference type="Gene3D" id="3.40.50.280">
    <property type="entry name" value="Cobalamin-binding domain"/>
    <property type="match status" value="1"/>
</dbReference>
<dbReference type="SFLD" id="SFLDS00029">
    <property type="entry name" value="Radical_SAM"/>
    <property type="match status" value="1"/>
</dbReference>
<dbReference type="PANTHER" id="PTHR42731:SF1">
    <property type="entry name" value="RADICAL SAM DOMAIN PROTEIN"/>
    <property type="match status" value="1"/>
</dbReference>
<dbReference type="InterPro" id="IPR007197">
    <property type="entry name" value="rSAM"/>
</dbReference>